<dbReference type="EC" id="1.4.99.-" evidence="4"/>
<dbReference type="Gene3D" id="3.30.9.10">
    <property type="entry name" value="D-Amino Acid Oxidase, subunit A, domain 2"/>
    <property type="match status" value="1"/>
</dbReference>
<dbReference type="SUPFAM" id="SSF51905">
    <property type="entry name" value="FAD/NAD(P)-binding domain"/>
    <property type="match status" value="1"/>
</dbReference>
<keyword evidence="5" id="KW-1185">Reference proteome</keyword>
<dbReference type="Pfam" id="PF01266">
    <property type="entry name" value="DAO"/>
    <property type="match status" value="1"/>
</dbReference>
<keyword evidence="2" id="KW-1133">Transmembrane helix</keyword>
<name>A0A839SNP4_9PROT</name>
<dbReference type="PANTHER" id="PTHR13847:SF289">
    <property type="entry name" value="GLYCINE OXIDASE"/>
    <property type="match status" value="1"/>
</dbReference>
<dbReference type="AlphaFoldDB" id="A0A839SNP4"/>
<keyword evidence="2" id="KW-0472">Membrane</keyword>
<keyword evidence="1 4" id="KW-0560">Oxidoreductase</keyword>
<evidence type="ECO:0000256" key="2">
    <source>
        <dbReference type="SAM" id="Phobius"/>
    </source>
</evidence>
<proteinExistence type="predicted"/>
<dbReference type="InterPro" id="IPR036188">
    <property type="entry name" value="FAD/NAD-bd_sf"/>
</dbReference>
<dbReference type="SUPFAM" id="SSF54373">
    <property type="entry name" value="FAD-linked reductases, C-terminal domain"/>
    <property type="match status" value="1"/>
</dbReference>
<dbReference type="Gene3D" id="3.50.50.60">
    <property type="entry name" value="FAD/NAD(P)-binding domain"/>
    <property type="match status" value="2"/>
</dbReference>
<evidence type="ECO:0000313" key="5">
    <source>
        <dbReference type="Proteomes" id="UP000581135"/>
    </source>
</evidence>
<dbReference type="EMBL" id="JACHXA010000002">
    <property type="protein sequence ID" value="MBB3064421.1"/>
    <property type="molecule type" value="Genomic_DNA"/>
</dbReference>
<dbReference type="PANTHER" id="PTHR13847">
    <property type="entry name" value="SARCOSINE DEHYDROGENASE-RELATED"/>
    <property type="match status" value="1"/>
</dbReference>
<dbReference type="GO" id="GO:0005737">
    <property type="term" value="C:cytoplasm"/>
    <property type="evidence" value="ECO:0007669"/>
    <property type="project" value="TreeGrafter"/>
</dbReference>
<evidence type="ECO:0000256" key="1">
    <source>
        <dbReference type="ARBA" id="ARBA00023002"/>
    </source>
</evidence>
<dbReference type="GO" id="GO:0016491">
    <property type="term" value="F:oxidoreductase activity"/>
    <property type="evidence" value="ECO:0007669"/>
    <property type="project" value="UniProtKB-KW"/>
</dbReference>
<feature type="transmembrane region" description="Helical" evidence="2">
    <location>
        <begin position="7"/>
        <end position="25"/>
    </location>
</feature>
<protein>
    <submittedName>
        <fullName evidence="4">D-amino-acid dehydrogenase</fullName>
        <ecNumber evidence="4">1.4.99.-</ecNumber>
    </submittedName>
</protein>
<accession>A0A839SNP4</accession>
<feature type="domain" description="FAD dependent oxidoreductase" evidence="3">
    <location>
        <begin position="7"/>
        <end position="397"/>
    </location>
</feature>
<dbReference type="RefSeq" id="WP_183415250.1">
    <property type="nucleotide sequence ID" value="NZ_JACHXA010000002.1"/>
</dbReference>
<dbReference type="InterPro" id="IPR006076">
    <property type="entry name" value="FAD-dep_OxRdtase"/>
</dbReference>
<gene>
    <name evidence="4" type="ORF">FHR98_000693</name>
</gene>
<evidence type="ECO:0000313" key="4">
    <source>
        <dbReference type="EMBL" id="MBB3064421.1"/>
    </source>
</evidence>
<reference evidence="4 5" key="1">
    <citation type="submission" date="2020-08" db="EMBL/GenBank/DDBJ databases">
        <title>Genomic Encyclopedia of Type Strains, Phase III (KMG-III): the genomes of soil and plant-associated and newly described type strains.</title>
        <authorList>
            <person name="Whitman W."/>
        </authorList>
    </citation>
    <scope>NUCLEOTIDE SEQUENCE [LARGE SCALE GENOMIC DNA]</scope>
    <source>
        <strain evidence="4 5">CECT 8803</strain>
    </source>
</reference>
<evidence type="ECO:0000259" key="3">
    <source>
        <dbReference type="Pfam" id="PF01266"/>
    </source>
</evidence>
<dbReference type="Proteomes" id="UP000581135">
    <property type="component" value="Unassembled WGS sequence"/>
</dbReference>
<sequence>MAGEKKKVVVIGAGAIGVCTALYLLRDGHDVTLVEKDGPAEGASFGNGSVIGEESVVPVAMPGIFWRVPKMLLNPLGPLAVRWSYLPQLAPWLVEFLKASSPARVEEISKALAALMAGTFEAYDPLLEMAGEPDMIRRTGWMGVYETEKGFANDSRYLDIQKRRGVEHEILQAEEIRQLEPSLAPIFKRAVYYPKVGYSINNYRMVRAFAEAFQRGGGRYLQAEVSGFDIGEAGPRAVRTDKETVACDAVVVAAGAWSKPLAEALGAPVLLDTERGYHMTYPTPGVAPRLPVYSTERAFVATPLENGLRVAGTVELGGLKAAPNWNRAKVLESHVSRWYPGLNTEGGKPWMGFRPSMPDSLPVIGRSPRHANAFLAFGHGHCGLMLAARTGALVAEMVSDKPMSLDMTPYRPDRF</sequence>
<comment type="caution">
    <text evidence="4">The sequence shown here is derived from an EMBL/GenBank/DDBJ whole genome shotgun (WGS) entry which is preliminary data.</text>
</comment>
<keyword evidence="2" id="KW-0812">Transmembrane</keyword>
<organism evidence="4 5">
    <name type="scientific">Limibacillus halophilus</name>
    <dbReference type="NCBI Taxonomy" id="1579333"/>
    <lineage>
        <taxon>Bacteria</taxon>
        <taxon>Pseudomonadati</taxon>
        <taxon>Pseudomonadota</taxon>
        <taxon>Alphaproteobacteria</taxon>
        <taxon>Rhodospirillales</taxon>
        <taxon>Rhodovibrionaceae</taxon>
        <taxon>Limibacillus</taxon>
    </lineage>
</organism>